<keyword evidence="5" id="KW-0812">Transmembrane</keyword>
<dbReference type="InterPro" id="IPR003423">
    <property type="entry name" value="OMP_efflux"/>
</dbReference>
<keyword evidence="10" id="KW-1185">Reference proteome</keyword>
<dbReference type="InterPro" id="IPR051906">
    <property type="entry name" value="TolC-like"/>
</dbReference>
<evidence type="ECO:0000256" key="1">
    <source>
        <dbReference type="ARBA" id="ARBA00004442"/>
    </source>
</evidence>
<dbReference type="Gene3D" id="1.20.1600.10">
    <property type="entry name" value="Outer membrane efflux proteins (OEP)"/>
    <property type="match status" value="1"/>
</dbReference>
<organism evidence="9 10">
    <name type="scientific">Sphingobacterium griseoflavum</name>
    <dbReference type="NCBI Taxonomy" id="1474952"/>
    <lineage>
        <taxon>Bacteria</taxon>
        <taxon>Pseudomonadati</taxon>
        <taxon>Bacteroidota</taxon>
        <taxon>Sphingobacteriia</taxon>
        <taxon>Sphingobacteriales</taxon>
        <taxon>Sphingobacteriaceae</taxon>
        <taxon>Sphingobacterium</taxon>
    </lineage>
</organism>
<feature type="chain" id="PRO_5045081806" evidence="8">
    <location>
        <begin position="22"/>
        <end position="431"/>
    </location>
</feature>
<keyword evidence="4" id="KW-1134">Transmembrane beta strand</keyword>
<evidence type="ECO:0000256" key="2">
    <source>
        <dbReference type="ARBA" id="ARBA00007613"/>
    </source>
</evidence>
<dbReference type="SUPFAM" id="SSF56954">
    <property type="entry name" value="Outer membrane efflux proteins (OEP)"/>
    <property type="match status" value="1"/>
</dbReference>
<dbReference type="Proteomes" id="UP000620550">
    <property type="component" value="Unassembled WGS sequence"/>
</dbReference>
<dbReference type="EMBL" id="BNAF01000001">
    <property type="protein sequence ID" value="GHE23356.1"/>
    <property type="molecule type" value="Genomic_DNA"/>
</dbReference>
<evidence type="ECO:0000256" key="5">
    <source>
        <dbReference type="ARBA" id="ARBA00022692"/>
    </source>
</evidence>
<dbReference type="RefSeq" id="WP_189624847.1">
    <property type="nucleotide sequence ID" value="NZ_BNAF01000001.1"/>
</dbReference>
<comment type="caution">
    <text evidence="9">The sequence shown here is derived from an EMBL/GenBank/DDBJ whole genome shotgun (WGS) entry which is preliminary data.</text>
</comment>
<dbReference type="Pfam" id="PF02321">
    <property type="entry name" value="OEP"/>
    <property type="match status" value="1"/>
</dbReference>
<evidence type="ECO:0000313" key="9">
    <source>
        <dbReference type="EMBL" id="GHE23356.1"/>
    </source>
</evidence>
<dbReference type="PANTHER" id="PTHR30026">
    <property type="entry name" value="OUTER MEMBRANE PROTEIN TOLC"/>
    <property type="match status" value="1"/>
</dbReference>
<sequence>MKIKYWSTACLLLATSVFGFAQEKKHLELADVIILAASQSSNAKLLDAQVKTSQLRYEEAKDSRLPESKISGTYLAINNPTVNLNIPTGSGDGLGISPNQLFIGQLSVNMPLYTGGKIKNGIKSAEDSWKATAYESLASKEQLSLQAVHLYLALYQAQQTADLIAENIKKAAQQVVDFKAMEENGIIARNDLLKAELQLSNFNVSYQEAMKNAKVINYQLNTLLGLDEQTWIEHIRLEELPSMDESMVEDPAERNEIKSLLSQKDVAQDQLNINKAAYHPTLFATGGYAALHVQNLLTVTNAANIGLGLSYDIGSLYKNKKKIRVAQQQLHSIDEHLAVVNDKIKNEINEAQENVRLAKTKNSLYAEALAQSNENYRIVKDKYDNGVADTDDLLEADVQQLQSKINLALGKASLIEKYYDLLFATGHFTIK</sequence>
<dbReference type="PANTHER" id="PTHR30026:SF20">
    <property type="entry name" value="OUTER MEMBRANE PROTEIN TOLC"/>
    <property type="match status" value="1"/>
</dbReference>
<comment type="similarity">
    <text evidence="2">Belongs to the outer membrane factor (OMF) (TC 1.B.17) family.</text>
</comment>
<feature type="signal peptide" evidence="8">
    <location>
        <begin position="1"/>
        <end position="21"/>
    </location>
</feature>
<gene>
    <name evidence="9" type="ORF">GCM10017764_03240</name>
</gene>
<evidence type="ECO:0000256" key="6">
    <source>
        <dbReference type="ARBA" id="ARBA00023136"/>
    </source>
</evidence>
<protein>
    <submittedName>
        <fullName evidence="9">Transporter</fullName>
    </submittedName>
</protein>
<evidence type="ECO:0000256" key="3">
    <source>
        <dbReference type="ARBA" id="ARBA00022448"/>
    </source>
</evidence>
<proteinExistence type="inferred from homology"/>
<reference evidence="10" key="1">
    <citation type="journal article" date="2019" name="Int. J. Syst. Evol. Microbiol.">
        <title>The Global Catalogue of Microorganisms (GCM) 10K type strain sequencing project: providing services to taxonomists for standard genome sequencing and annotation.</title>
        <authorList>
            <consortium name="The Broad Institute Genomics Platform"/>
            <consortium name="The Broad Institute Genome Sequencing Center for Infectious Disease"/>
            <person name="Wu L."/>
            <person name="Ma J."/>
        </authorList>
    </citation>
    <scope>NUCLEOTIDE SEQUENCE [LARGE SCALE GENOMIC DNA]</scope>
    <source>
        <strain evidence="10">CGMCC 1.12966</strain>
    </source>
</reference>
<keyword evidence="6" id="KW-0472">Membrane</keyword>
<comment type="subcellular location">
    <subcellularLocation>
        <location evidence="1">Cell outer membrane</location>
    </subcellularLocation>
</comment>
<evidence type="ECO:0000256" key="4">
    <source>
        <dbReference type="ARBA" id="ARBA00022452"/>
    </source>
</evidence>
<evidence type="ECO:0000256" key="8">
    <source>
        <dbReference type="SAM" id="SignalP"/>
    </source>
</evidence>
<evidence type="ECO:0000256" key="7">
    <source>
        <dbReference type="ARBA" id="ARBA00023237"/>
    </source>
</evidence>
<keyword evidence="3" id="KW-0813">Transport</keyword>
<keyword evidence="8" id="KW-0732">Signal</keyword>
<accession>A0ABQ3HSC7</accession>
<name>A0ABQ3HSC7_9SPHI</name>
<keyword evidence="7" id="KW-0998">Cell outer membrane</keyword>
<evidence type="ECO:0000313" key="10">
    <source>
        <dbReference type="Proteomes" id="UP000620550"/>
    </source>
</evidence>